<keyword evidence="10" id="KW-0067">ATP-binding</keyword>
<dbReference type="Pfam" id="PF01406">
    <property type="entry name" value="tRNA-synt_1e"/>
    <property type="match status" value="1"/>
</dbReference>
<evidence type="ECO:0000256" key="7">
    <source>
        <dbReference type="ARBA" id="ARBA00022723"/>
    </source>
</evidence>
<feature type="compositionally biased region" description="Basic residues" evidence="14">
    <location>
        <begin position="624"/>
        <end position="635"/>
    </location>
</feature>
<dbReference type="Proteomes" id="UP001162029">
    <property type="component" value="Unassembled WGS sequence"/>
</dbReference>
<keyword evidence="8" id="KW-0547">Nucleotide-binding</keyword>
<evidence type="ECO:0000256" key="14">
    <source>
        <dbReference type="SAM" id="MobiDB-lite"/>
    </source>
</evidence>
<evidence type="ECO:0000256" key="13">
    <source>
        <dbReference type="ARBA" id="ARBA00031499"/>
    </source>
</evidence>
<dbReference type="Gene3D" id="1.20.120.1910">
    <property type="entry name" value="Cysteine-tRNA ligase, C-terminal anti-codon recognition domain"/>
    <property type="match status" value="1"/>
</dbReference>
<keyword evidence="5" id="KW-0963">Cytoplasm</keyword>
<evidence type="ECO:0000256" key="8">
    <source>
        <dbReference type="ARBA" id="ARBA00022741"/>
    </source>
</evidence>
<keyword evidence="6" id="KW-0436">Ligase</keyword>
<dbReference type="InterPro" id="IPR014729">
    <property type="entry name" value="Rossmann-like_a/b/a_fold"/>
</dbReference>
<comment type="cofactor">
    <cofactor evidence="1">
        <name>Zn(2+)</name>
        <dbReference type="ChEBI" id="CHEBI:29105"/>
    </cofactor>
</comment>
<keyword evidence="7" id="KW-0479">Metal-binding</keyword>
<evidence type="ECO:0000256" key="5">
    <source>
        <dbReference type="ARBA" id="ARBA00022490"/>
    </source>
</evidence>
<dbReference type="FunFam" id="3.40.50.620:FF:000027">
    <property type="entry name" value="Cysteine--tRNA ligase, cytoplasmic"/>
    <property type="match status" value="1"/>
</dbReference>
<organism evidence="16 17">
    <name type="scientific">Peronospora destructor</name>
    <dbReference type="NCBI Taxonomy" id="86335"/>
    <lineage>
        <taxon>Eukaryota</taxon>
        <taxon>Sar</taxon>
        <taxon>Stramenopiles</taxon>
        <taxon>Oomycota</taxon>
        <taxon>Peronosporomycetes</taxon>
        <taxon>Peronosporales</taxon>
        <taxon>Peronosporaceae</taxon>
        <taxon>Peronospora</taxon>
    </lineage>
</organism>
<dbReference type="InterPro" id="IPR015803">
    <property type="entry name" value="Cys-tRNA-ligase"/>
</dbReference>
<evidence type="ECO:0000256" key="4">
    <source>
        <dbReference type="ARBA" id="ARBA00012832"/>
    </source>
</evidence>
<dbReference type="InterPro" id="IPR024909">
    <property type="entry name" value="Cys-tRNA/MSH_ligase"/>
</dbReference>
<dbReference type="GO" id="GO:0004817">
    <property type="term" value="F:cysteine-tRNA ligase activity"/>
    <property type="evidence" value="ECO:0007669"/>
    <property type="project" value="UniProtKB-EC"/>
</dbReference>
<dbReference type="EC" id="6.1.1.16" evidence="4"/>
<evidence type="ECO:0000256" key="1">
    <source>
        <dbReference type="ARBA" id="ARBA00001947"/>
    </source>
</evidence>
<evidence type="ECO:0000256" key="2">
    <source>
        <dbReference type="ARBA" id="ARBA00004496"/>
    </source>
</evidence>
<keyword evidence="11" id="KW-0648">Protein biosynthesis</keyword>
<dbReference type="SUPFAM" id="SSF52374">
    <property type="entry name" value="Nucleotidylyl transferase"/>
    <property type="match status" value="1"/>
</dbReference>
<keyword evidence="9" id="KW-0862">Zinc</keyword>
<dbReference type="InterPro" id="IPR009080">
    <property type="entry name" value="tRNAsynth_Ia_anticodon-bd"/>
</dbReference>
<evidence type="ECO:0000256" key="9">
    <source>
        <dbReference type="ARBA" id="ARBA00022833"/>
    </source>
</evidence>
<dbReference type="InterPro" id="IPR015273">
    <property type="entry name" value="Cys-tRNA-synt_Ia_DALR"/>
</dbReference>
<sequence length="652" mass="74634">MFNALSGQCEPFPRETSATPNVLKWYACGPTVYDKAHLGHARAYVSQDILRRVAERTGGYKVQLVMGITDVDDKIIKRAKEQNMSFQTLARKQELQFHHDMAKLYIKPPTVITRVSEHLPEIVKYIEEIQKKGLAYEAIDGSGVYFSTYKLGKSYGKLDPRRQTLEDTEMQVEAVAAVEEIQVVKEEEKVKRDPRDFALWKVAKEPDEPAWQSPWGMGRPGWHIECSAMTHHVLGDKLDVHTGGVDLRFPHHNNEIAQCEAHSHGTQCGHDKEWCKHFVHFGHLYIRGRKMSKSLKNFISVRDFLEDGHTADHFRLFCLQFKYRTNLIYSEDRVRDAVVVADRLRGFFRSVMAYGGDRDISSSSAEVIAVKSKRCEKNDLELLDALFMTQAQVDEVLLDDLNTPRALSLILDLVSRGNTYLLAHRGDTEAPDEVLLALTGYVLEMLDLFGLEGLYAEFSAMMRRRFAFLDQEQLSESDDLVSRDEQEALLRTLLKFRAAVREEALRDPKELRNTRILALCDTLRNEELPQLGIQIEDLGPGCSVFKLLSPAEREASQRAEPGDKTIKEDGEVALRLRKKQQELEMLMQITPSEFFKNSPEFAGRFDTFDTNGFPTLEDGEPLKKSQRKKLAKKLAKHENSYAKYWKTRDNGQ</sequence>
<dbReference type="SMART" id="SM00840">
    <property type="entry name" value="DALR_2"/>
    <property type="match status" value="1"/>
</dbReference>
<dbReference type="NCBIfam" id="TIGR00435">
    <property type="entry name" value="cysS"/>
    <property type="match status" value="1"/>
</dbReference>
<evidence type="ECO:0000256" key="3">
    <source>
        <dbReference type="ARBA" id="ARBA00005594"/>
    </source>
</evidence>
<dbReference type="Gene3D" id="3.40.50.620">
    <property type="entry name" value="HUPs"/>
    <property type="match status" value="1"/>
</dbReference>
<dbReference type="GO" id="GO:0005524">
    <property type="term" value="F:ATP binding"/>
    <property type="evidence" value="ECO:0007669"/>
    <property type="project" value="UniProtKB-KW"/>
</dbReference>
<evidence type="ECO:0000256" key="11">
    <source>
        <dbReference type="ARBA" id="ARBA00022917"/>
    </source>
</evidence>
<feature type="region of interest" description="Disordered" evidence="14">
    <location>
        <begin position="609"/>
        <end position="635"/>
    </location>
</feature>
<name>A0AAV0V8S6_9STRA</name>
<reference evidence="16" key="1">
    <citation type="submission" date="2022-12" db="EMBL/GenBank/DDBJ databases">
        <authorList>
            <person name="Webb A."/>
        </authorList>
    </citation>
    <scope>NUCLEOTIDE SEQUENCE</scope>
    <source>
        <strain evidence="16">Pd1</strain>
    </source>
</reference>
<dbReference type="PANTHER" id="PTHR10890">
    <property type="entry name" value="CYSTEINYL-TRNA SYNTHETASE"/>
    <property type="match status" value="1"/>
</dbReference>
<dbReference type="AlphaFoldDB" id="A0AAV0V8S6"/>
<accession>A0AAV0V8S6</accession>
<comment type="caution">
    <text evidence="16">The sequence shown here is derived from an EMBL/GenBank/DDBJ whole genome shotgun (WGS) entry which is preliminary data.</text>
</comment>
<dbReference type="InterPro" id="IPR032678">
    <property type="entry name" value="tRNA-synt_1_cat_dom"/>
</dbReference>
<keyword evidence="17" id="KW-1185">Reference proteome</keyword>
<dbReference type="GO" id="GO:0046872">
    <property type="term" value="F:metal ion binding"/>
    <property type="evidence" value="ECO:0007669"/>
    <property type="project" value="UniProtKB-KW"/>
</dbReference>
<evidence type="ECO:0000256" key="6">
    <source>
        <dbReference type="ARBA" id="ARBA00022598"/>
    </source>
</evidence>
<dbReference type="HAMAP" id="MF_00041">
    <property type="entry name" value="Cys_tRNA_synth"/>
    <property type="match status" value="1"/>
</dbReference>
<comment type="similarity">
    <text evidence="3">Belongs to the class-I aminoacyl-tRNA synthetase family.</text>
</comment>
<protein>
    <recommendedName>
        <fullName evidence="4">cysteine--tRNA ligase</fullName>
        <ecNumber evidence="4">6.1.1.16</ecNumber>
    </recommendedName>
    <alternativeName>
        <fullName evidence="13">Cysteinyl-tRNA synthetase</fullName>
    </alternativeName>
</protein>
<evidence type="ECO:0000256" key="10">
    <source>
        <dbReference type="ARBA" id="ARBA00022840"/>
    </source>
</evidence>
<keyword evidence="12" id="KW-0030">Aminoacyl-tRNA synthetase</keyword>
<feature type="domain" description="Cysteinyl-tRNA synthetase class Ia DALR" evidence="15">
    <location>
        <begin position="392"/>
        <end position="459"/>
    </location>
</feature>
<comment type="subcellular location">
    <subcellularLocation>
        <location evidence="2">Cytoplasm</location>
    </subcellularLocation>
</comment>
<dbReference type="SUPFAM" id="SSF47323">
    <property type="entry name" value="Anticodon-binding domain of a subclass of class I aminoacyl-tRNA synthetases"/>
    <property type="match status" value="1"/>
</dbReference>
<dbReference type="PRINTS" id="PR00983">
    <property type="entry name" value="TRNASYNTHCYS"/>
</dbReference>
<dbReference type="EMBL" id="CANTFM010002223">
    <property type="protein sequence ID" value="CAI5744923.1"/>
    <property type="molecule type" value="Genomic_DNA"/>
</dbReference>
<dbReference type="GO" id="GO:0005737">
    <property type="term" value="C:cytoplasm"/>
    <property type="evidence" value="ECO:0007669"/>
    <property type="project" value="UniProtKB-SubCell"/>
</dbReference>
<evidence type="ECO:0000313" key="17">
    <source>
        <dbReference type="Proteomes" id="UP001162029"/>
    </source>
</evidence>
<evidence type="ECO:0000259" key="15">
    <source>
        <dbReference type="SMART" id="SM00840"/>
    </source>
</evidence>
<evidence type="ECO:0000313" key="16">
    <source>
        <dbReference type="EMBL" id="CAI5744923.1"/>
    </source>
</evidence>
<proteinExistence type="inferred from homology"/>
<gene>
    <name evidence="16" type="ORF">PDE001_LOCUS10044</name>
</gene>
<dbReference type="GO" id="GO:0006423">
    <property type="term" value="P:cysteinyl-tRNA aminoacylation"/>
    <property type="evidence" value="ECO:0007669"/>
    <property type="project" value="InterPro"/>
</dbReference>
<dbReference type="CDD" id="cd00672">
    <property type="entry name" value="CysRS_core"/>
    <property type="match status" value="1"/>
</dbReference>
<dbReference type="PANTHER" id="PTHR10890:SF3">
    <property type="entry name" value="CYSTEINE--TRNA LIGASE, CYTOPLASMIC"/>
    <property type="match status" value="1"/>
</dbReference>
<evidence type="ECO:0000256" key="12">
    <source>
        <dbReference type="ARBA" id="ARBA00023146"/>
    </source>
</evidence>